<evidence type="ECO:0000256" key="4">
    <source>
        <dbReference type="SAM" id="MobiDB-lite"/>
    </source>
</evidence>
<keyword evidence="6" id="KW-1185">Reference proteome</keyword>
<organism evidence="5 6">
    <name type="scientific">Trichoderma parareesei</name>
    <name type="common">Filamentous fungus</name>
    <dbReference type="NCBI Taxonomy" id="858221"/>
    <lineage>
        <taxon>Eukaryota</taxon>
        <taxon>Fungi</taxon>
        <taxon>Dikarya</taxon>
        <taxon>Ascomycota</taxon>
        <taxon>Pezizomycotina</taxon>
        <taxon>Sordariomycetes</taxon>
        <taxon>Hypocreomycetidae</taxon>
        <taxon>Hypocreales</taxon>
        <taxon>Hypocreaceae</taxon>
        <taxon>Trichoderma</taxon>
    </lineage>
</organism>
<dbReference type="AlphaFoldDB" id="A0A2H2Z8T8"/>
<dbReference type="SUPFAM" id="SSF53098">
    <property type="entry name" value="Ribonuclease H-like"/>
    <property type="match status" value="1"/>
</dbReference>
<feature type="compositionally biased region" description="Basic and acidic residues" evidence="4">
    <location>
        <begin position="293"/>
        <end position="318"/>
    </location>
</feature>
<feature type="compositionally biased region" description="Polar residues" evidence="4">
    <location>
        <begin position="388"/>
        <end position="401"/>
    </location>
</feature>
<accession>A0A2H2Z8T8</accession>
<dbReference type="Proteomes" id="UP000219286">
    <property type="component" value="Unassembled WGS sequence"/>
</dbReference>
<feature type="compositionally biased region" description="Basic and acidic residues" evidence="4">
    <location>
        <begin position="331"/>
        <end position="347"/>
    </location>
</feature>
<dbReference type="GO" id="GO:0000027">
    <property type="term" value="P:ribosomal large subunit assembly"/>
    <property type="evidence" value="ECO:0007669"/>
    <property type="project" value="TreeGrafter"/>
</dbReference>
<reference evidence="5 6" key="1">
    <citation type="journal article" date="2015" name="Genome Announc.">
        <title>Genome sequence and annotation of Trichoderma parareesei, the ancestor of the cellulase producer Trichoderma reesei.</title>
        <authorList>
            <person name="Yang D."/>
            <person name="Pomraning K."/>
            <person name="Kopchinskiy A."/>
            <person name="Karimi Aghcheh R."/>
            <person name="Atanasova L."/>
            <person name="Chenthamara K."/>
            <person name="Baker S.E."/>
            <person name="Zhang R."/>
            <person name="Shen Q."/>
            <person name="Freitag M."/>
            <person name="Kubicek C.P."/>
            <person name="Druzhinina I.S."/>
        </authorList>
    </citation>
    <scope>NUCLEOTIDE SEQUENCE [LARGE SCALE GENOMIC DNA]</scope>
    <source>
        <strain evidence="5 6">CBS 125925</strain>
    </source>
</reference>
<keyword evidence="2" id="KW-0378">Hydrolase</keyword>
<dbReference type="GO" id="GO:0004527">
    <property type="term" value="F:exonuclease activity"/>
    <property type="evidence" value="ECO:0007669"/>
    <property type="project" value="UniProtKB-KW"/>
</dbReference>
<evidence type="ECO:0000256" key="1">
    <source>
        <dbReference type="ARBA" id="ARBA00022722"/>
    </source>
</evidence>
<dbReference type="GO" id="GO:0003676">
    <property type="term" value="F:nucleic acid binding"/>
    <property type="evidence" value="ECO:0007669"/>
    <property type="project" value="InterPro"/>
</dbReference>
<keyword evidence="1" id="KW-0540">Nuclease</keyword>
<sequence>MSPRHQASVKKRKAVVISCEFGIAESRRNEPLAICVVDCLTGDTLVSSLVAVTQPMFNWRKDIHGIGLQQMTIAIKSSQALMGWRAARDKLFEYIDEETVLVGYGIRLPLELLRLYHTKVVDAQVLVTAAVFPDGVPLLEKGRYKSRLPHVCSEFIGITLRQGLHWEAGIHDRLENALAAREIALQCIQRPAELEAWAQRKRSEFWAANPAAKTAYHDISTSRQTNVGPFPNLPIAASQSPASQNIASQNLPDQNRHDQKSASVALDDQYVTGYKAGFENGFRMGYERGLEKANPRHDSASVEKDLLDEGHSECRPESEELISLSDDEGEYGNRHESANPSVNHDDDGALATGGLFAELMKDERIRKMVEASSNHLDAQAGTRESEGSMGSTDSWETCRTS</sequence>
<name>A0A2H2Z8T8_TRIPA</name>
<dbReference type="Gene3D" id="3.30.420.10">
    <property type="entry name" value="Ribonuclease H-like superfamily/Ribonuclease H"/>
    <property type="match status" value="1"/>
</dbReference>
<proteinExistence type="predicted"/>
<keyword evidence="3" id="KW-0269">Exonuclease</keyword>
<feature type="region of interest" description="Disordered" evidence="4">
    <location>
        <begin position="370"/>
        <end position="401"/>
    </location>
</feature>
<evidence type="ECO:0000313" key="6">
    <source>
        <dbReference type="Proteomes" id="UP000219286"/>
    </source>
</evidence>
<comment type="caution">
    <text evidence="5">The sequence shown here is derived from an EMBL/GenBank/DDBJ whole genome shotgun (WGS) entry which is preliminary data.</text>
</comment>
<dbReference type="GO" id="GO:0006364">
    <property type="term" value="P:rRNA processing"/>
    <property type="evidence" value="ECO:0007669"/>
    <property type="project" value="TreeGrafter"/>
</dbReference>
<dbReference type="OrthoDB" id="16516at2759"/>
<dbReference type="InterPro" id="IPR036397">
    <property type="entry name" value="RNaseH_sf"/>
</dbReference>
<dbReference type="PANTHER" id="PTHR12801">
    <property type="entry name" value="RNA EXONUCLEASE REXO1 / RECO3 FAMILY MEMBER-RELATED"/>
    <property type="match status" value="1"/>
</dbReference>
<evidence type="ECO:0008006" key="7">
    <source>
        <dbReference type="Google" id="ProtNLM"/>
    </source>
</evidence>
<evidence type="ECO:0000313" key="5">
    <source>
        <dbReference type="EMBL" id="OTA00130.1"/>
    </source>
</evidence>
<dbReference type="EMBL" id="LFMI01000038">
    <property type="protein sequence ID" value="OTA00130.1"/>
    <property type="molecule type" value="Genomic_DNA"/>
</dbReference>
<feature type="region of interest" description="Disordered" evidence="4">
    <location>
        <begin position="219"/>
        <end position="264"/>
    </location>
</feature>
<feature type="region of interest" description="Disordered" evidence="4">
    <location>
        <begin position="293"/>
        <end position="347"/>
    </location>
</feature>
<dbReference type="InterPro" id="IPR012337">
    <property type="entry name" value="RNaseH-like_sf"/>
</dbReference>
<dbReference type="PANTHER" id="PTHR12801:SF114">
    <property type="entry name" value="EXONUCLEASE, PUTATIVE (AFU_ORTHOLOGUE AFUA_7G00870)-RELATED"/>
    <property type="match status" value="1"/>
</dbReference>
<gene>
    <name evidence="5" type="ORF">A9Z42_0044140</name>
</gene>
<protein>
    <recommendedName>
        <fullName evidence="7">Exonuclease domain-containing protein</fullName>
    </recommendedName>
</protein>
<evidence type="ECO:0000256" key="3">
    <source>
        <dbReference type="ARBA" id="ARBA00022839"/>
    </source>
</evidence>
<dbReference type="GO" id="GO:0005634">
    <property type="term" value="C:nucleus"/>
    <property type="evidence" value="ECO:0007669"/>
    <property type="project" value="TreeGrafter"/>
</dbReference>
<evidence type="ECO:0000256" key="2">
    <source>
        <dbReference type="ARBA" id="ARBA00022801"/>
    </source>
</evidence>
<feature type="compositionally biased region" description="Polar residues" evidence="4">
    <location>
        <begin position="237"/>
        <end position="253"/>
    </location>
</feature>
<dbReference type="InterPro" id="IPR047021">
    <property type="entry name" value="REXO1/3/4-like"/>
</dbReference>